<feature type="compositionally biased region" description="Basic and acidic residues" evidence="1">
    <location>
        <begin position="101"/>
        <end position="111"/>
    </location>
</feature>
<evidence type="ECO:0000313" key="2">
    <source>
        <dbReference type="EMBL" id="VDN33268.1"/>
    </source>
</evidence>
<dbReference type="EMBL" id="UYRT01088024">
    <property type="protein sequence ID" value="VDN33268.1"/>
    <property type="molecule type" value="Genomic_DNA"/>
</dbReference>
<dbReference type="Proteomes" id="UP000271098">
    <property type="component" value="Unassembled WGS sequence"/>
</dbReference>
<proteinExistence type="predicted"/>
<dbReference type="AlphaFoldDB" id="A0A183EDW8"/>
<evidence type="ECO:0000256" key="1">
    <source>
        <dbReference type="SAM" id="MobiDB-lite"/>
    </source>
</evidence>
<organism evidence="4">
    <name type="scientific">Gongylonema pulchrum</name>
    <dbReference type="NCBI Taxonomy" id="637853"/>
    <lineage>
        <taxon>Eukaryota</taxon>
        <taxon>Metazoa</taxon>
        <taxon>Ecdysozoa</taxon>
        <taxon>Nematoda</taxon>
        <taxon>Chromadorea</taxon>
        <taxon>Rhabditida</taxon>
        <taxon>Spirurina</taxon>
        <taxon>Spiruromorpha</taxon>
        <taxon>Spiruroidea</taxon>
        <taxon>Gongylonematidae</taxon>
        <taxon>Gongylonema</taxon>
    </lineage>
</organism>
<name>A0A183EDW8_9BILA</name>
<dbReference type="WBParaSite" id="GPUH_0001918401-mRNA-1">
    <property type="protein sequence ID" value="GPUH_0001918401-mRNA-1"/>
    <property type="gene ID" value="GPUH_0001918401"/>
</dbReference>
<feature type="region of interest" description="Disordered" evidence="1">
    <location>
        <begin position="70"/>
        <end position="111"/>
    </location>
</feature>
<gene>
    <name evidence="2" type="ORF">GPUH_LOCUS19159</name>
</gene>
<evidence type="ECO:0000313" key="4">
    <source>
        <dbReference type="WBParaSite" id="GPUH_0001918401-mRNA-1"/>
    </source>
</evidence>
<reference evidence="2 3" key="2">
    <citation type="submission" date="2018-11" db="EMBL/GenBank/DDBJ databases">
        <authorList>
            <consortium name="Pathogen Informatics"/>
        </authorList>
    </citation>
    <scope>NUCLEOTIDE SEQUENCE [LARGE SCALE GENOMIC DNA]</scope>
</reference>
<reference evidence="4" key="1">
    <citation type="submission" date="2016-06" db="UniProtKB">
        <authorList>
            <consortium name="WormBaseParasite"/>
        </authorList>
    </citation>
    <scope>IDENTIFICATION</scope>
</reference>
<sequence length="111" mass="12833">MCGACCYFKRFAPFDLDLEIIKYMQKHREVVRKRARLFQNTLRDVAVVSGKEHSWVLLVIDNFEEKKIEHGLSGMDHGDEDVPPAEQLGSRTSEIQVPAHQEQKRARPNPD</sequence>
<accession>A0A183EDW8</accession>
<keyword evidence="3" id="KW-1185">Reference proteome</keyword>
<evidence type="ECO:0000313" key="3">
    <source>
        <dbReference type="Proteomes" id="UP000271098"/>
    </source>
</evidence>
<protein>
    <submittedName>
        <fullName evidence="4">MADS-box domain-containing protein</fullName>
    </submittedName>
</protein>